<feature type="domain" description="LexA repressor DNA-binding" evidence="1">
    <location>
        <begin position="2"/>
        <end position="41"/>
    </location>
</feature>
<dbReference type="KEGG" id="cbk:CLL_A2240"/>
<dbReference type="GO" id="GO:0004252">
    <property type="term" value="F:serine-type endopeptidase activity"/>
    <property type="evidence" value="ECO:0007669"/>
    <property type="project" value="InterPro"/>
</dbReference>
<sequence>MLTRRQKEIFDVIREYIEKEKISPTVKEICKIFGFTSTSKVYGYIYKDNTDLINIQIRENQ</sequence>
<dbReference type="HOGENOM" id="CLU_2914208_0_0_9"/>
<dbReference type="EMBL" id="CP001056">
    <property type="protein sequence ID" value="ACD23824.1"/>
    <property type="molecule type" value="Genomic_DNA"/>
</dbReference>
<dbReference type="SMR" id="B2TNT9"/>
<name>B2TNT9_CLOBB</name>
<dbReference type="KEGG" id="cbk:CLL_A2708"/>
<accession>U4PMY6</accession>
<dbReference type="AlphaFoldDB" id="B2TNT9"/>
<evidence type="ECO:0000313" key="3">
    <source>
        <dbReference type="EMBL" id="ACD23824.1"/>
    </source>
</evidence>
<dbReference type="GO" id="GO:0006508">
    <property type="term" value="P:proteolysis"/>
    <property type="evidence" value="ECO:0007669"/>
    <property type="project" value="InterPro"/>
</dbReference>
<dbReference type="EMBL" id="CP001056">
    <property type="protein sequence ID" value="ACD21878.1"/>
    <property type="molecule type" value="Genomic_DNA"/>
</dbReference>
<gene>
    <name evidence="3" type="ordered locus">CLL_A2240</name>
    <name evidence="2" type="ordered locus">CLL_A2708</name>
</gene>
<reference evidence="2" key="1">
    <citation type="submission" date="2009-06" db="EMBL/GenBank/DDBJ databases">
        <authorList>
            <consortium name="US DOE Joint Genome Institute (JGI-PGF)"/>
            <person name="Lucas S."/>
            <person name="Copeland A."/>
            <person name="Lapidus A."/>
            <person name="Glavina del Rio T."/>
            <person name="Dalin E."/>
            <person name="Tice H."/>
            <person name="Bruce D."/>
            <person name="Goodwin L."/>
            <person name="Pitluck S."/>
            <person name="Kyrpides N."/>
            <person name="Mavromatis K."/>
            <person name="Ivanova N."/>
            <person name="Saunders E."/>
            <person name="Brettin T."/>
            <person name="Detter J.C."/>
            <person name="Han C."/>
            <person name="Larimer F."/>
            <person name="Land M."/>
            <person name="Hauser L."/>
            <person name="Markowitz V."/>
            <person name="Cheng J.-F."/>
            <person name="Hugenholtz P."/>
            <person name="Woyke T."/>
            <person name="Wu D."/>
            <person name="Gronow S."/>
            <person name="Klenk H.-P."/>
            <person name="Eisen J.A."/>
        </authorList>
    </citation>
    <scope>NUCLEOTIDE SEQUENCE</scope>
    <source>
        <strain evidence="2">Eklund 17B</strain>
    </source>
</reference>
<evidence type="ECO:0000259" key="1">
    <source>
        <dbReference type="Pfam" id="PF01726"/>
    </source>
</evidence>
<proteinExistence type="predicted"/>
<evidence type="ECO:0000313" key="2">
    <source>
        <dbReference type="EMBL" id="ACD21878.1"/>
    </source>
</evidence>
<protein>
    <submittedName>
        <fullName evidence="2">LexA DNA binding domain</fullName>
    </submittedName>
</protein>
<accession>B2TNT9</accession>
<dbReference type="InterPro" id="IPR036390">
    <property type="entry name" value="WH_DNA-bd_sf"/>
</dbReference>
<dbReference type="InterPro" id="IPR036388">
    <property type="entry name" value="WH-like_DNA-bd_sf"/>
</dbReference>
<dbReference type="Gene3D" id="1.10.10.10">
    <property type="entry name" value="Winged helix-like DNA-binding domain superfamily/Winged helix DNA-binding domain"/>
    <property type="match status" value="1"/>
</dbReference>
<dbReference type="InterPro" id="IPR006199">
    <property type="entry name" value="LexA_DNA-bd_dom"/>
</dbReference>
<dbReference type="SUPFAM" id="SSF46785">
    <property type="entry name" value="Winged helix' DNA-binding domain"/>
    <property type="match status" value="1"/>
</dbReference>
<dbReference type="Pfam" id="PF01726">
    <property type="entry name" value="LexA_DNA_bind"/>
    <property type="match status" value="1"/>
</dbReference>
<organism evidence="2">
    <name type="scientific">Clostridium botulinum (strain Eklund 17B / Type B)</name>
    <dbReference type="NCBI Taxonomy" id="935198"/>
    <lineage>
        <taxon>Bacteria</taxon>
        <taxon>Bacillati</taxon>
        <taxon>Bacillota</taxon>
        <taxon>Clostridia</taxon>
        <taxon>Eubacteriales</taxon>
        <taxon>Clostridiaceae</taxon>
        <taxon>Clostridium</taxon>
    </lineage>
</organism>
<reference evidence="2" key="2">
    <citation type="submission" date="2009-08" db="EMBL/GenBank/DDBJ databases">
        <authorList>
            <person name="Shrivastava S."/>
            <person name="Brinkac L.M."/>
            <person name="Dodson R.J."/>
            <person name="Harkins D.M."/>
            <person name="Durkin A.S."/>
            <person name="Sutton G."/>
        </authorList>
    </citation>
    <scope>NUCLEOTIDE SEQUENCE</scope>
    <source>
        <strain evidence="2">Eklund 17B</strain>
    </source>
</reference>
<dbReference type="PATRIC" id="fig|935198.13.peg.2194"/>